<evidence type="ECO:0000256" key="2">
    <source>
        <dbReference type="ARBA" id="ARBA00006555"/>
    </source>
</evidence>
<dbReference type="InterPro" id="IPR037682">
    <property type="entry name" value="TonB_C"/>
</dbReference>
<dbReference type="GO" id="GO:0055085">
    <property type="term" value="P:transmembrane transport"/>
    <property type="evidence" value="ECO:0007669"/>
    <property type="project" value="InterPro"/>
</dbReference>
<feature type="region of interest" description="Disordered" evidence="10">
    <location>
        <begin position="54"/>
        <end position="119"/>
    </location>
</feature>
<dbReference type="NCBIfam" id="TIGR01352">
    <property type="entry name" value="tonB_Cterm"/>
    <property type="match status" value="1"/>
</dbReference>
<feature type="compositionally biased region" description="Low complexity" evidence="10">
    <location>
        <begin position="96"/>
        <end position="108"/>
    </location>
</feature>
<dbReference type="PANTHER" id="PTHR33446:SF2">
    <property type="entry name" value="PROTEIN TONB"/>
    <property type="match status" value="1"/>
</dbReference>
<feature type="compositionally biased region" description="Polar residues" evidence="10">
    <location>
        <begin position="65"/>
        <end position="74"/>
    </location>
</feature>
<dbReference type="SUPFAM" id="SSF74653">
    <property type="entry name" value="TolA/TonB C-terminal domain"/>
    <property type="match status" value="1"/>
</dbReference>
<keyword evidence="13" id="KW-1185">Reference proteome</keyword>
<dbReference type="InterPro" id="IPR006260">
    <property type="entry name" value="TonB/TolA_C"/>
</dbReference>
<dbReference type="GO" id="GO:0031992">
    <property type="term" value="F:energy transducer activity"/>
    <property type="evidence" value="ECO:0007669"/>
    <property type="project" value="TreeGrafter"/>
</dbReference>
<feature type="domain" description="TonB C-terminal" evidence="11">
    <location>
        <begin position="145"/>
        <end position="208"/>
    </location>
</feature>
<comment type="caution">
    <text evidence="12">The sequence shown here is derived from an EMBL/GenBank/DDBJ whole genome shotgun (WGS) entry which is preliminary data.</text>
</comment>
<dbReference type="InterPro" id="IPR051045">
    <property type="entry name" value="TonB-dependent_transducer"/>
</dbReference>
<dbReference type="AlphaFoldDB" id="A0A9X0QCA1"/>
<keyword evidence="7" id="KW-0653">Protein transport</keyword>
<evidence type="ECO:0000256" key="8">
    <source>
        <dbReference type="ARBA" id="ARBA00022989"/>
    </source>
</evidence>
<keyword evidence="5" id="KW-0997">Cell inner membrane</keyword>
<keyword evidence="4" id="KW-1003">Cell membrane</keyword>
<sequence length="211" mass="22373">MDTIGKPIAVQRRTPNYAIASSLLHLLVIAALIHQRASWVAPIRLPGSPRGTNLLLTYSPGRAPLQTSTPNPKTQPKHAESTTPLPTPPTQKPKDSTASPNTSSPASTQPDSTAGADSLGSGNINIALVSYFPTPKPDLSTLPHGTKGDVILDIVIDTTGKIADIKMTSGLGHGIDESVIATIQQWTFHPATKDGQPVASEQELHFHYEKS</sequence>
<keyword evidence="6" id="KW-0812">Transmembrane</keyword>
<evidence type="ECO:0000256" key="9">
    <source>
        <dbReference type="ARBA" id="ARBA00023136"/>
    </source>
</evidence>
<evidence type="ECO:0000256" key="10">
    <source>
        <dbReference type="SAM" id="MobiDB-lite"/>
    </source>
</evidence>
<evidence type="ECO:0000313" key="13">
    <source>
        <dbReference type="Proteomes" id="UP000535182"/>
    </source>
</evidence>
<comment type="subcellular location">
    <subcellularLocation>
        <location evidence="1">Cell inner membrane</location>
        <topology evidence="1">Single-pass membrane protein</topology>
        <orientation evidence="1">Periplasmic side</orientation>
    </subcellularLocation>
</comment>
<dbReference type="GO" id="GO:0015031">
    <property type="term" value="P:protein transport"/>
    <property type="evidence" value="ECO:0007669"/>
    <property type="project" value="UniProtKB-KW"/>
</dbReference>
<dbReference type="Proteomes" id="UP000535182">
    <property type="component" value="Unassembled WGS sequence"/>
</dbReference>
<evidence type="ECO:0000256" key="4">
    <source>
        <dbReference type="ARBA" id="ARBA00022475"/>
    </source>
</evidence>
<keyword evidence="3" id="KW-0813">Transport</keyword>
<dbReference type="Pfam" id="PF03544">
    <property type="entry name" value="TonB_C"/>
    <property type="match status" value="1"/>
</dbReference>
<evidence type="ECO:0000259" key="11">
    <source>
        <dbReference type="Pfam" id="PF03544"/>
    </source>
</evidence>
<dbReference type="EMBL" id="JACHEB010000002">
    <property type="protein sequence ID" value="MBB5327619.1"/>
    <property type="molecule type" value="Genomic_DNA"/>
</dbReference>
<evidence type="ECO:0000256" key="7">
    <source>
        <dbReference type="ARBA" id="ARBA00022927"/>
    </source>
</evidence>
<evidence type="ECO:0000256" key="6">
    <source>
        <dbReference type="ARBA" id="ARBA00022692"/>
    </source>
</evidence>
<evidence type="ECO:0000313" key="12">
    <source>
        <dbReference type="EMBL" id="MBB5327619.1"/>
    </source>
</evidence>
<dbReference type="PANTHER" id="PTHR33446">
    <property type="entry name" value="PROTEIN TONB-RELATED"/>
    <property type="match status" value="1"/>
</dbReference>
<proteinExistence type="inferred from homology"/>
<dbReference type="GO" id="GO:0098797">
    <property type="term" value="C:plasma membrane protein complex"/>
    <property type="evidence" value="ECO:0007669"/>
    <property type="project" value="TreeGrafter"/>
</dbReference>
<reference evidence="12 13" key="1">
    <citation type="submission" date="2020-08" db="EMBL/GenBank/DDBJ databases">
        <title>Genomic Encyclopedia of Type Strains, Phase IV (KMG-V): Genome sequencing to study the core and pangenomes of soil and plant-associated prokaryotes.</title>
        <authorList>
            <person name="Whitman W."/>
        </authorList>
    </citation>
    <scope>NUCLEOTIDE SEQUENCE [LARGE SCALE GENOMIC DNA]</scope>
    <source>
        <strain evidence="12 13">X5P2</strain>
    </source>
</reference>
<accession>A0A9X0QCA1</accession>
<comment type="similarity">
    <text evidence="2">Belongs to the TonB family.</text>
</comment>
<dbReference type="RefSeq" id="WP_183974433.1">
    <property type="nucleotide sequence ID" value="NZ_JACHEB010000002.1"/>
</dbReference>
<keyword evidence="8" id="KW-1133">Transmembrane helix</keyword>
<protein>
    <submittedName>
        <fullName evidence="12">Protein TonB</fullName>
    </submittedName>
</protein>
<organism evidence="12 13">
    <name type="scientific">Tunturiibacter gelidiferens</name>
    <dbReference type="NCBI Taxonomy" id="3069689"/>
    <lineage>
        <taxon>Bacteria</taxon>
        <taxon>Pseudomonadati</taxon>
        <taxon>Acidobacteriota</taxon>
        <taxon>Terriglobia</taxon>
        <taxon>Terriglobales</taxon>
        <taxon>Acidobacteriaceae</taxon>
        <taxon>Tunturiibacter</taxon>
    </lineage>
</organism>
<gene>
    <name evidence="12" type="ORF">HDF14_001224</name>
</gene>
<evidence type="ECO:0000256" key="5">
    <source>
        <dbReference type="ARBA" id="ARBA00022519"/>
    </source>
</evidence>
<keyword evidence="9" id="KW-0472">Membrane</keyword>
<dbReference type="Gene3D" id="3.30.1150.10">
    <property type="match status" value="1"/>
</dbReference>
<evidence type="ECO:0000256" key="1">
    <source>
        <dbReference type="ARBA" id="ARBA00004383"/>
    </source>
</evidence>
<evidence type="ECO:0000256" key="3">
    <source>
        <dbReference type="ARBA" id="ARBA00022448"/>
    </source>
</evidence>
<name>A0A9X0QCA1_9BACT</name>